<protein>
    <recommendedName>
        <fullName evidence="3">Restriction system protein Mrr-like N-terminal domain-containing protein</fullName>
    </recommendedName>
</protein>
<gene>
    <name evidence="1" type="ORF">CA984_00635</name>
</gene>
<accession>A0A243RXY1</accession>
<evidence type="ECO:0008006" key="3">
    <source>
        <dbReference type="Google" id="ProtNLM"/>
    </source>
</evidence>
<name>A0A243RXY1_9ACTN</name>
<keyword evidence="2" id="KW-1185">Reference proteome</keyword>
<dbReference type="EMBL" id="NGFP01000002">
    <property type="protein sequence ID" value="OUC99995.1"/>
    <property type="molecule type" value="Genomic_DNA"/>
</dbReference>
<dbReference type="Proteomes" id="UP000194761">
    <property type="component" value="Unassembled WGS sequence"/>
</dbReference>
<comment type="caution">
    <text evidence="1">The sequence shown here is derived from an EMBL/GenBank/DDBJ whole genome shotgun (WGS) entry which is preliminary data.</text>
</comment>
<dbReference type="AlphaFoldDB" id="A0A243RXY1"/>
<evidence type="ECO:0000313" key="1">
    <source>
        <dbReference type="EMBL" id="OUC99995.1"/>
    </source>
</evidence>
<dbReference type="RefSeq" id="WP_086566647.1">
    <property type="nucleotide sequence ID" value="NZ_NGFP01000002.1"/>
</dbReference>
<evidence type="ECO:0000313" key="2">
    <source>
        <dbReference type="Proteomes" id="UP000194761"/>
    </source>
</evidence>
<proteinExistence type="predicted"/>
<organism evidence="1 2">
    <name type="scientific">Streptosporangium minutum</name>
    <dbReference type="NCBI Taxonomy" id="569862"/>
    <lineage>
        <taxon>Bacteria</taxon>
        <taxon>Bacillati</taxon>
        <taxon>Actinomycetota</taxon>
        <taxon>Actinomycetes</taxon>
        <taxon>Streptosporangiales</taxon>
        <taxon>Streptosporangiaceae</taxon>
        <taxon>Streptosporangium</taxon>
    </lineage>
</organism>
<reference evidence="1 2" key="1">
    <citation type="submission" date="2017-05" db="EMBL/GenBank/DDBJ databases">
        <title>Biotechnological potential of actinobacteria isolated from South African environments.</title>
        <authorList>
            <person name="Le Roes-Hill M."/>
            <person name="Prins A."/>
            <person name="Durrell K.A."/>
        </authorList>
    </citation>
    <scope>NUCLEOTIDE SEQUENCE [LARGE SCALE GENOMIC DNA]</scope>
    <source>
        <strain evidence="1">M26</strain>
    </source>
</reference>
<sequence length="91" mass="9509">MSEGHPAAAQGEALRLICGHGPLEAGRLGERLVAARRLSTDPDFGPVITRMAGTLTWRLHAQGFIAQAESGNGWTVTADGRELIACAGTRG</sequence>